<gene>
    <name evidence="10" type="ORF">PECAL_1P09090</name>
</gene>
<evidence type="ECO:0000313" key="10">
    <source>
        <dbReference type="EMBL" id="CAH0364542.1"/>
    </source>
</evidence>
<dbReference type="GO" id="GO:0005524">
    <property type="term" value="F:ATP binding"/>
    <property type="evidence" value="ECO:0007669"/>
    <property type="project" value="UniProtKB-KW"/>
</dbReference>
<accession>A0A8J2S4F4</accession>
<organism evidence="10 11">
    <name type="scientific">Pelagomonas calceolata</name>
    <dbReference type="NCBI Taxonomy" id="35677"/>
    <lineage>
        <taxon>Eukaryota</taxon>
        <taxon>Sar</taxon>
        <taxon>Stramenopiles</taxon>
        <taxon>Ochrophyta</taxon>
        <taxon>Pelagophyceae</taxon>
        <taxon>Pelagomonadales</taxon>
        <taxon>Pelagomonadaceae</taxon>
        <taxon>Pelagomonas</taxon>
    </lineage>
</organism>
<evidence type="ECO:0000256" key="3">
    <source>
        <dbReference type="ARBA" id="ARBA00022741"/>
    </source>
</evidence>
<keyword evidence="1" id="KW-0963">Cytoplasm</keyword>
<keyword evidence="3" id="KW-0547">Nucleotide-binding</keyword>
<keyword evidence="11" id="KW-1185">Reference proteome</keyword>
<dbReference type="Proteomes" id="UP000789595">
    <property type="component" value="Unassembled WGS sequence"/>
</dbReference>
<sequence length="217" mass="23784">MAAIIERVMSCFQAKPKKFRVVFVLGGPGSGKGTLCSKIVETYGWVHLSAGDLLRAERKDPSSKHGELINEYIREGKIVPVEITLALIRKAMEASATTDFLVDGFPRSADNLKGWEDNMTTCTDVVSLLYLETSEEVMAQRIMQRSRETVAAGGTARADDNEEAIKKRLKTYHETTMPIIEIFKRRGKVTAIDSTPAPAVVFAAAQTSLFDGLAAQS</sequence>
<dbReference type="GO" id="GO:0019205">
    <property type="term" value="F:nucleobase-containing compound kinase activity"/>
    <property type="evidence" value="ECO:0007669"/>
    <property type="project" value="InterPro"/>
</dbReference>
<dbReference type="GO" id="GO:0016776">
    <property type="term" value="F:phosphotransferase activity, phosphate group as acceptor"/>
    <property type="evidence" value="ECO:0007669"/>
    <property type="project" value="InterPro"/>
</dbReference>
<dbReference type="PANTHER" id="PTHR23359">
    <property type="entry name" value="NUCLEOTIDE KINASE"/>
    <property type="match status" value="1"/>
</dbReference>
<keyword evidence="7" id="KW-0539">Nucleus</keyword>
<reference evidence="10" key="1">
    <citation type="submission" date="2021-11" db="EMBL/GenBank/DDBJ databases">
        <authorList>
            <consortium name="Genoscope - CEA"/>
            <person name="William W."/>
        </authorList>
    </citation>
    <scope>NUCLEOTIDE SEQUENCE</scope>
</reference>
<dbReference type="Gene3D" id="3.40.50.300">
    <property type="entry name" value="P-loop containing nucleotide triphosphate hydrolases"/>
    <property type="match status" value="1"/>
</dbReference>
<evidence type="ECO:0000256" key="9">
    <source>
        <dbReference type="RuleBase" id="RU003330"/>
    </source>
</evidence>
<keyword evidence="2 9" id="KW-0808">Transferase</keyword>
<dbReference type="HAMAP" id="MF_00235">
    <property type="entry name" value="Adenylate_kinase_Adk"/>
    <property type="match status" value="1"/>
</dbReference>
<comment type="catalytic activity">
    <reaction evidence="8">
        <text>UMP + ATP = UDP + ADP</text>
        <dbReference type="Rhea" id="RHEA:24400"/>
        <dbReference type="ChEBI" id="CHEBI:30616"/>
        <dbReference type="ChEBI" id="CHEBI:57865"/>
        <dbReference type="ChEBI" id="CHEBI:58223"/>
        <dbReference type="ChEBI" id="CHEBI:456216"/>
        <dbReference type="EC" id="2.7.4.14"/>
    </reaction>
</comment>
<evidence type="ECO:0000313" key="11">
    <source>
        <dbReference type="Proteomes" id="UP000789595"/>
    </source>
</evidence>
<evidence type="ECO:0000256" key="2">
    <source>
        <dbReference type="ARBA" id="ARBA00022679"/>
    </source>
</evidence>
<dbReference type="SUPFAM" id="SSF52540">
    <property type="entry name" value="P-loop containing nucleoside triphosphate hydrolases"/>
    <property type="match status" value="1"/>
</dbReference>
<name>A0A8J2S4F4_9STRA</name>
<dbReference type="GO" id="GO:0009123">
    <property type="term" value="P:nucleoside monophosphate metabolic process"/>
    <property type="evidence" value="ECO:0007669"/>
    <property type="project" value="UniProtKB-ARBA"/>
</dbReference>
<dbReference type="NCBIfam" id="TIGR01359">
    <property type="entry name" value="UMP_CMP_kin_fam"/>
    <property type="match status" value="1"/>
</dbReference>
<dbReference type="InterPro" id="IPR006266">
    <property type="entry name" value="UMP_CMP_kinase"/>
</dbReference>
<dbReference type="GO" id="GO:0006221">
    <property type="term" value="P:pyrimidine nucleotide biosynthetic process"/>
    <property type="evidence" value="ECO:0007669"/>
    <property type="project" value="UniProtKB-KW"/>
</dbReference>
<keyword evidence="6" id="KW-0665">Pyrimidine biosynthesis</keyword>
<dbReference type="GO" id="GO:0006207">
    <property type="term" value="P:'de novo' pyrimidine nucleobase biosynthetic process"/>
    <property type="evidence" value="ECO:0007669"/>
    <property type="project" value="InterPro"/>
</dbReference>
<evidence type="ECO:0000256" key="6">
    <source>
        <dbReference type="ARBA" id="ARBA00022975"/>
    </source>
</evidence>
<dbReference type="InterPro" id="IPR027417">
    <property type="entry name" value="P-loop_NTPase"/>
</dbReference>
<dbReference type="PRINTS" id="PR00094">
    <property type="entry name" value="ADENYLTKNASE"/>
</dbReference>
<evidence type="ECO:0008006" key="12">
    <source>
        <dbReference type="Google" id="ProtNLM"/>
    </source>
</evidence>
<dbReference type="CDD" id="cd01428">
    <property type="entry name" value="ADK"/>
    <property type="match status" value="1"/>
</dbReference>
<dbReference type="PROSITE" id="PS00113">
    <property type="entry name" value="ADENYLATE_KINASE"/>
    <property type="match status" value="1"/>
</dbReference>
<dbReference type="OrthoDB" id="442176at2759"/>
<evidence type="ECO:0000256" key="4">
    <source>
        <dbReference type="ARBA" id="ARBA00022777"/>
    </source>
</evidence>
<dbReference type="AlphaFoldDB" id="A0A8J2S4F4"/>
<evidence type="ECO:0000256" key="7">
    <source>
        <dbReference type="ARBA" id="ARBA00023242"/>
    </source>
</evidence>
<dbReference type="Pfam" id="PF00406">
    <property type="entry name" value="ADK"/>
    <property type="match status" value="1"/>
</dbReference>
<proteinExistence type="inferred from homology"/>
<comment type="caution">
    <text evidence="10">The sequence shown here is derived from an EMBL/GenBank/DDBJ whole genome shotgun (WGS) entry which is preliminary data.</text>
</comment>
<dbReference type="InterPro" id="IPR000850">
    <property type="entry name" value="Adenylat/UMP-CMP_kin"/>
</dbReference>
<evidence type="ECO:0000256" key="1">
    <source>
        <dbReference type="ARBA" id="ARBA00022490"/>
    </source>
</evidence>
<protein>
    <recommendedName>
        <fullName evidence="12">UMP/CMP kinase</fullName>
    </recommendedName>
</protein>
<comment type="similarity">
    <text evidence="9">Belongs to the adenylate kinase family.</text>
</comment>
<keyword evidence="4 9" id="KW-0418">Kinase</keyword>
<dbReference type="EMBL" id="CAKKNE010000001">
    <property type="protein sequence ID" value="CAH0364542.1"/>
    <property type="molecule type" value="Genomic_DNA"/>
</dbReference>
<keyword evidence="5" id="KW-0067">ATP-binding</keyword>
<evidence type="ECO:0000256" key="8">
    <source>
        <dbReference type="ARBA" id="ARBA00048116"/>
    </source>
</evidence>
<evidence type="ECO:0000256" key="5">
    <source>
        <dbReference type="ARBA" id="ARBA00022840"/>
    </source>
</evidence>
<dbReference type="InterPro" id="IPR033690">
    <property type="entry name" value="Adenylat_kinase_CS"/>
</dbReference>